<evidence type="ECO:0000313" key="1">
    <source>
        <dbReference type="EMBL" id="KCW72074.1"/>
    </source>
</evidence>
<protein>
    <submittedName>
        <fullName evidence="1">Uncharacterized protein</fullName>
    </submittedName>
</protein>
<dbReference type="AlphaFoldDB" id="A0A059C1H2"/>
<dbReference type="Gramene" id="KCW72074">
    <property type="protein sequence ID" value="KCW72074"/>
    <property type="gene ID" value="EUGRSUZ_E00518"/>
</dbReference>
<name>A0A059C1H2_EUCGR</name>
<sequence length="215" mass="23695">MGHPNVKVAQAAHSLFAAFVSSGKDSFEDQRASLKEQLVFYYMQRSLEAFPAITPFEGLASGVAAIVRHLPAGSPAIFYCIHSIAEKANKLCNVEFVHDGHMSMKWQGESEPCKNLLELLLRLLSLVDIQVLPDLMKLLAQLIVQLPKDGQSMVLNDLYAQVAESDDLTRKPTLVSWLQSLSYVCTQAKSCGSDISKISSSRKESPSWSAKLARL</sequence>
<gene>
    <name evidence="1" type="ORF">EUGRSUZ_E00518</name>
</gene>
<dbReference type="InParanoid" id="A0A059C1H2"/>
<organism evidence="1">
    <name type="scientific">Eucalyptus grandis</name>
    <name type="common">Flooded gum</name>
    <dbReference type="NCBI Taxonomy" id="71139"/>
    <lineage>
        <taxon>Eukaryota</taxon>
        <taxon>Viridiplantae</taxon>
        <taxon>Streptophyta</taxon>
        <taxon>Embryophyta</taxon>
        <taxon>Tracheophyta</taxon>
        <taxon>Spermatophyta</taxon>
        <taxon>Magnoliopsida</taxon>
        <taxon>eudicotyledons</taxon>
        <taxon>Gunneridae</taxon>
        <taxon>Pentapetalae</taxon>
        <taxon>rosids</taxon>
        <taxon>malvids</taxon>
        <taxon>Myrtales</taxon>
        <taxon>Myrtaceae</taxon>
        <taxon>Myrtoideae</taxon>
        <taxon>Eucalypteae</taxon>
        <taxon>Eucalyptus</taxon>
    </lineage>
</organism>
<reference evidence="1" key="1">
    <citation type="submission" date="2013-07" db="EMBL/GenBank/DDBJ databases">
        <title>The genome of Eucalyptus grandis.</title>
        <authorList>
            <person name="Schmutz J."/>
            <person name="Hayes R."/>
            <person name="Myburg A."/>
            <person name="Tuskan G."/>
            <person name="Grattapaglia D."/>
            <person name="Rokhsar D.S."/>
        </authorList>
    </citation>
    <scope>NUCLEOTIDE SEQUENCE</scope>
    <source>
        <tissue evidence="1">Leaf extractions</tissue>
    </source>
</reference>
<dbReference type="EMBL" id="KK198757">
    <property type="protein sequence ID" value="KCW72074.1"/>
    <property type="molecule type" value="Genomic_DNA"/>
</dbReference>
<accession>A0A059C1H2</accession>
<dbReference type="PANTHER" id="PTHR36337">
    <property type="entry name" value="OBSCURIN-LIKE PROTEIN"/>
    <property type="match status" value="1"/>
</dbReference>
<dbReference type="STRING" id="71139.A0A059C1H2"/>
<proteinExistence type="predicted"/>
<dbReference type="PANTHER" id="PTHR36337:SF1">
    <property type="entry name" value="OBSCURIN-LIKE PROTEIN"/>
    <property type="match status" value="1"/>
</dbReference>